<feature type="signal peptide" evidence="2">
    <location>
        <begin position="1"/>
        <end position="18"/>
    </location>
</feature>
<evidence type="ECO:0000313" key="3">
    <source>
        <dbReference type="EMBL" id="MCS3919757.1"/>
    </source>
</evidence>
<sequence length="793" mass="88718">MGWVASLLLAVLVTTALGAPQGEPSAVVGKVLSPDGKPISGARVWLVVNRWEVGKPTVESSTFTDSQGNFRLTFKPPLRVYNAHVVAFHPNFAVGWQSFDPRDLKPLTVRLHQPAPLAGIVITPDGKTLAGAKVQVWSVESIHPRFAFEVRKIWLSINDIPEEVTPFWTITDEHGRFVFNNLPAEADVRLIAHHPDFAPSKLPHPERAFSLRTGTVDIVLVMEPKGVLSGQVLRDGKPVAGAQVICQSRFYGQPDERVATDEQGKFEVVLTSGQWRVWAVAENGRWQSEAKFARIVPGAKVSLTLELLRAAEVHGVVRDSETKKPVPFAEVNAYRQIRDEEGYPDWLRPDPVKANEQGEFQLFLLPGKWSLRAWASYSPKHFASDGKEVELISDKPTAVEFLLKPPQKLLVQVVDEKGKPIPNAIVTNEWRTVQADKNGQAFLDPVVRPIWAATPDLSMFGQTEVKPEDKSVRIVVHKGVPISGVVVDENDKPVPNARLRVSAFRRDPGMPIELPYDWFEVNANEKGRFQMRLPSGQKFVFTAFAPNFFPTQTEPFVPDKPVNLTVKMKRPNLTITGAVIDAETGKPIWGAILRVLPRIGDAIPIEQAPFTFTDQQGRFRLTDLHRDYGGTLMVLHPLYEPIETSLHEQHWEIRLERIRPKLGVQLAVGKLAPPLSDVQWLDGDAPPLTGKEIYLLFAMPFDPNCEKAFQRLKELQGKSPEKIQVLVVFDASLPAEELKGYIRELNLPFRFGTVPEGRRIGWDSETFQRYGVKSVPMLVVIDEKGIIKAINPE</sequence>
<keyword evidence="1" id="KW-0832">Ubl conjugation</keyword>
<keyword evidence="4" id="KW-1185">Reference proteome</keyword>
<name>A0ABT2EP96_9BACT</name>
<comment type="caution">
    <text evidence="3">The sequence shown here is derived from an EMBL/GenBank/DDBJ whole genome shotgun (WGS) entry which is preliminary data.</text>
</comment>
<accession>A0ABT2EP96</accession>
<feature type="chain" id="PRO_5045642103" evidence="2">
    <location>
        <begin position="19"/>
        <end position="793"/>
    </location>
</feature>
<protein>
    <submittedName>
        <fullName evidence="3">GH25 family protein</fullName>
    </submittedName>
</protein>
<dbReference type="InterPro" id="IPR008969">
    <property type="entry name" value="CarboxyPept-like_regulatory"/>
</dbReference>
<dbReference type="InterPro" id="IPR010814">
    <property type="entry name" value="DUF1416"/>
</dbReference>
<dbReference type="RefSeq" id="WP_259096571.1">
    <property type="nucleotide sequence ID" value="NZ_CP130454.1"/>
</dbReference>
<proteinExistence type="predicted"/>
<dbReference type="Proteomes" id="UP001204798">
    <property type="component" value="Unassembled WGS sequence"/>
</dbReference>
<dbReference type="EMBL" id="JANUCP010000004">
    <property type="protein sequence ID" value="MCS3919757.1"/>
    <property type="molecule type" value="Genomic_DNA"/>
</dbReference>
<dbReference type="SUPFAM" id="SSF49464">
    <property type="entry name" value="Carboxypeptidase regulatory domain-like"/>
    <property type="match status" value="5"/>
</dbReference>
<evidence type="ECO:0000256" key="2">
    <source>
        <dbReference type="SAM" id="SignalP"/>
    </source>
</evidence>
<dbReference type="SUPFAM" id="SSF52833">
    <property type="entry name" value="Thioredoxin-like"/>
    <property type="match status" value="1"/>
</dbReference>
<reference evidence="3 4" key="1">
    <citation type="submission" date="2022-08" db="EMBL/GenBank/DDBJ databases">
        <title>Bacterial and archaeal communities from various locations to study Microbial Dark Matter (Phase II).</title>
        <authorList>
            <person name="Stepanauskas R."/>
        </authorList>
    </citation>
    <scope>NUCLEOTIDE SEQUENCE [LARGE SCALE GENOMIC DNA]</scope>
    <source>
        <strain evidence="3 4">PD1</strain>
    </source>
</reference>
<dbReference type="InterPro" id="IPR036249">
    <property type="entry name" value="Thioredoxin-like_sf"/>
</dbReference>
<gene>
    <name evidence="3" type="ORF">M2350_002174</name>
</gene>
<evidence type="ECO:0000256" key="1">
    <source>
        <dbReference type="ARBA" id="ARBA00022843"/>
    </source>
</evidence>
<dbReference type="Pfam" id="PF07210">
    <property type="entry name" value="DUF1416"/>
    <property type="match status" value="1"/>
</dbReference>
<dbReference type="Gene3D" id="2.60.40.1120">
    <property type="entry name" value="Carboxypeptidase-like, regulatory domain"/>
    <property type="match status" value="2"/>
</dbReference>
<dbReference type="Gene3D" id="3.40.30.10">
    <property type="entry name" value="Glutaredoxin"/>
    <property type="match status" value="1"/>
</dbReference>
<keyword evidence="2" id="KW-0732">Signal</keyword>
<evidence type="ECO:0000313" key="4">
    <source>
        <dbReference type="Proteomes" id="UP001204798"/>
    </source>
</evidence>
<organism evidence="3 4">
    <name type="scientific">Candidatus Fervidibacter sacchari</name>
    <dbReference type="NCBI Taxonomy" id="1448929"/>
    <lineage>
        <taxon>Bacteria</taxon>
        <taxon>Candidatus Fervidibacterota</taxon>
        <taxon>Candidatus Fervidibacter</taxon>
    </lineage>
</organism>